<dbReference type="Gene3D" id="3.40.50.300">
    <property type="entry name" value="P-loop containing nucleotide triphosphate hydrolases"/>
    <property type="match status" value="1"/>
</dbReference>
<evidence type="ECO:0000313" key="7">
    <source>
        <dbReference type="EMBL" id="CDW85923.1"/>
    </source>
</evidence>
<accession>A0A078AYS7</accession>
<dbReference type="PANTHER" id="PTHR18937:SF172">
    <property type="entry name" value="STRUCTURAL MAINTENANCE OF CHROMOSOMES PROTEIN"/>
    <property type="match status" value="1"/>
</dbReference>
<evidence type="ECO:0000256" key="3">
    <source>
        <dbReference type="ARBA" id="ARBA00022840"/>
    </source>
</evidence>
<dbReference type="SUPFAM" id="SSF52540">
    <property type="entry name" value="P-loop containing nucleoside triphosphate hydrolases"/>
    <property type="match status" value="1"/>
</dbReference>
<dbReference type="GO" id="GO:0000796">
    <property type="term" value="C:condensin complex"/>
    <property type="evidence" value="ECO:0007669"/>
    <property type="project" value="TreeGrafter"/>
</dbReference>
<feature type="transmembrane region" description="Helical" evidence="5">
    <location>
        <begin position="182"/>
        <end position="201"/>
    </location>
</feature>
<reference evidence="7 8" key="1">
    <citation type="submission" date="2014-06" db="EMBL/GenBank/DDBJ databases">
        <authorList>
            <person name="Swart Estienne"/>
        </authorList>
    </citation>
    <scope>NUCLEOTIDE SEQUENCE [LARGE SCALE GENOMIC DNA]</scope>
    <source>
        <strain evidence="7 8">130c</strain>
    </source>
</reference>
<dbReference type="GO" id="GO:0007076">
    <property type="term" value="P:mitotic chromosome condensation"/>
    <property type="evidence" value="ECO:0007669"/>
    <property type="project" value="TreeGrafter"/>
</dbReference>
<keyword evidence="5" id="KW-1133">Transmembrane helix</keyword>
<dbReference type="GO" id="GO:0005634">
    <property type="term" value="C:nucleus"/>
    <property type="evidence" value="ECO:0007669"/>
    <property type="project" value="UniProtKB-SubCell"/>
</dbReference>
<dbReference type="PANTHER" id="PTHR18937">
    <property type="entry name" value="STRUCTURAL MAINTENANCE OF CHROMOSOMES SMC FAMILY MEMBER"/>
    <property type="match status" value="1"/>
</dbReference>
<gene>
    <name evidence="7" type="primary">Contig11067.g11835</name>
    <name evidence="7" type="ORF">STYLEM_15013</name>
</gene>
<proteinExistence type="predicted"/>
<comment type="subcellular location">
    <subcellularLocation>
        <location evidence="1">Nucleus</location>
    </subcellularLocation>
</comment>
<dbReference type="InterPro" id="IPR027417">
    <property type="entry name" value="P-loop_NTPase"/>
</dbReference>
<dbReference type="InParanoid" id="A0A078AYS7"/>
<keyword evidence="5" id="KW-0472">Membrane</keyword>
<evidence type="ECO:0000256" key="4">
    <source>
        <dbReference type="ARBA" id="ARBA00023242"/>
    </source>
</evidence>
<dbReference type="Pfam" id="PF02463">
    <property type="entry name" value="SMC_N"/>
    <property type="match status" value="1"/>
</dbReference>
<name>A0A078AYS7_STYLE</name>
<evidence type="ECO:0000256" key="1">
    <source>
        <dbReference type="ARBA" id="ARBA00004123"/>
    </source>
</evidence>
<dbReference type="OrthoDB" id="5575062at2759"/>
<keyword evidence="3" id="KW-0067">ATP-binding</keyword>
<dbReference type="EMBL" id="CCKQ01014172">
    <property type="protein sequence ID" value="CDW85923.1"/>
    <property type="molecule type" value="Genomic_DNA"/>
</dbReference>
<keyword evidence="5" id="KW-0812">Transmembrane</keyword>
<dbReference type="Proteomes" id="UP000039865">
    <property type="component" value="Unassembled WGS sequence"/>
</dbReference>
<feature type="domain" description="RecF/RecN/SMC N-terminal" evidence="6">
    <location>
        <begin position="69"/>
        <end position="153"/>
    </location>
</feature>
<evidence type="ECO:0000256" key="5">
    <source>
        <dbReference type="SAM" id="Phobius"/>
    </source>
</evidence>
<keyword evidence="2" id="KW-0547">Nucleotide-binding</keyword>
<dbReference type="InterPro" id="IPR003395">
    <property type="entry name" value="RecF/RecN/SMC_N"/>
</dbReference>
<keyword evidence="8" id="KW-1185">Reference proteome</keyword>
<evidence type="ECO:0000259" key="6">
    <source>
        <dbReference type="Pfam" id="PF02463"/>
    </source>
</evidence>
<dbReference type="GO" id="GO:0005524">
    <property type="term" value="F:ATP binding"/>
    <property type="evidence" value="ECO:0007669"/>
    <property type="project" value="UniProtKB-KW"/>
</dbReference>
<sequence>MIRDQLYRVRKQRESDFLQGFSIIAKELKQIYRFITNGGDAELDLVDSLDPFSEGIEFNVRPLKKSWKNMKILSAGEKTISSLALIFALHIYKPSPLHFMDEVDAALDLKNVVIVGEYIKQRANNSQFFIICLRNSMFELAEKLYGIYKINDTTKFISMIPEDVNNYVFEKFSYTYGGKECYIVLCSMTVLFYVAGWHTVIKSRLM</sequence>
<evidence type="ECO:0000256" key="2">
    <source>
        <dbReference type="ARBA" id="ARBA00022741"/>
    </source>
</evidence>
<protein>
    <submittedName>
        <fullName evidence="7">Condensin complex component</fullName>
    </submittedName>
</protein>
<dbReference type="OMA" id="MEMHISL"/>
<organism evidence="7 8">
    <name type="scientific">Stylonychia lemnae</name>
    <name type="common">Ciliate</name>
    <dbReference type="NCBI Taxonomy" id="5949"/>
    <lineage>
        <taxon>Eukaryota</taxon>
        <taxon>Sar</taxon>
        <taxon>Alveolata</taxon>
        <taxon>Ciliophora</taxon>
        <taxon>Intramacronucleata</taxon>
        <taxon>Spirotrichea</taxon>
        <taxon>Stichotrichia</taxon>
        <taxon>Sporadotrichida</taxon>
        <taxon>Oxytrichidae</taxon>
        <taxon>Stylonychinae</taxon>
        <taxon>Stylonychia</taxon>
    </lineage>
</organism>
<dbReference type="AlphaFoldDB" id="A0A078AYS7"/>
<evidence type="ECO:0000313" key="8">
    <source>
        <dbReference type="Proteomes" id="UP000039865"/>
    </source>
</evidence>
<keyword evidence="4" id="KW-0539">Nucleus</keyword>